<dbReference type="InterPro" id="IPR039426">
    <property type="entry name" value="TonB-dep_rcpt-like"/>
</dbReference>
<feature type="chain" id="PRO_5032577964" evidence="16">
    <location>
        <begin position="26"/>
        <end position="776"/>
    </location>
</feature>
<dbReference type="Proteomes" id="UP000587070">
    <property type="component" value="Unassembled WGS sequence"/>
</dbReference>
<dbReference type="CDD" id="cd01347">
    <property type="entry name" value="ligand_gated_channel"/>
    <property type="match status" value="1"/>
</dbReference>
<evidence type="ECO:0000256" key="1">
    <source>
        <dbReference type="ARBA" id="ARBA00004571"/>
    </source>
</evidence>
<dbReference type="GO" id="GO:0009279">
    <property type="term" value="C:cell outer membrane"/>
    <property type="evidence" value="ECO:0007669"/>
    <property type="project" value="UniProtKB-SubCell"/>
</dbReference>
<keyword evidence="9" id="KW-0406">Ion transport</keyword>
<keyword evidence="7 16" id="KW-0732">Signal</keyword>
<dbReference type="OrthoDB" id="15609at2"/>
<dbReference type="InterPro" id="IPR012910">
    <property type="entry name" value="Plug_dom"/>
</dbReference>
<dbReference type="PANTHER" id="PTHR32552:SF89">
    <property type="entry name" value="CATECHOLATE SIDEROPHORE RECEPTOR FIU"/>
    <property type="match status" value="1"/>
</dbReference>
<evidence type="ECO:0000313" key="20">
    <source>
        <dbReference type="Proteomes" id="UP000587070"/>
    </source>
</evidence>
<evidence type="ECO:0000256" key="5">
    <source>
        <dbReference type="ARBA" id="ARBA00022496"/>
    </source>
</evidence>
<evidence type="ECO:0000256" key="11">
    <source>
        <dbReference type="ARBA" id="ARBA00023136"/>
    </source>
</evidence>
<dbReference type="RefSeq" id="WP_153116145.1">
    <property type="nucleotide sequence ID" value="NZ_JACIGE010000005.1"/>
</dbReference>
<evidence type="ECO:0000313" key="19">
    <source>
        <dbReference type="EMBL" id="MBB4247381.1"/>
    </source>
</evidence>
<evidence type="ECO:0000256" key="15">
    <source>
        <dbReference type="RuleBase" id="RU003357"/>
    </source>
</evidence>
<keyword evidence="13 14" id="KW-0998">Cell outer membrane</keyword>
<accession>A0A840G7J3</accession>
<evidence type="ECO:0000256" key="14">
    <source>
        <dbReference type="PROSITE-ProRule" id="PRU01360"/>
    </source>
</evidence>
<keyword evidence="12 19" id="KW-0675">Receptor</keyword>
<reference evidence="19 20" key="1">
    <citation type="submission" date="2020-08" db="EMBL/GenBank/DDBJ databases">
        <title>Genome sequencing of Purple Non-Sulfur Bacteria from various extreme environments.</title>
        <authorList>
            <person name="Mayer M."/>
        </authorList>
    </citation>
    <scope>NUCLEOTIDE SEQUENCE [LARGE SCALE GENOMIC DNA]</scope>
    <source>
        <strain evidence="19 20">2761</strain>
    </source>
</reference>
<dbReference type="InterPro" id="IPR036942">
    <property type="entry name" value="Beta-barrel_TonB_sf"/>
</dbReference>
<dbReference type="PANTHER" id="PTHR32552">
    <property type="entry name" value="FERRICHROME IRON RECEPTOR-RELATED"/>
    <property type="match status" value="1"/>
</dbReference>
<gene>
    <name evidence="19" type="ORF">GGD90_001752</name>
</gene>
<dbReference type="Pfam" id="PF07715">
    <property type="entry name" value="Plug"/>
    <property type="match status" value="1"/>
</dbReference>
<evidence type="ECO:0000256" key="9">
    <source>
        <dbReference type="ARBA" id="ARBA00023065"/>
    </source>
</evidence>
<dbReference type="Gene3D" id="2.170.130.10">
    <property type="entry name" value="TonB-dependent receptor, plug domain"/>
    <property type="match status" value="1"/>
</dbReference>
<evidence type="ECO:0000256" key="10">
    <source>
        <dbReference type="ARBA" id="ARBA00023077"/>
    </source>
</evidence>
<organism evidence="19 20">
    <name type="scientific">Rhodocyclus tenuis</name>
    <name type="common">Rhodospirillum tenue</name>
    <dbReference type="NCBI Taxonomy" id="1066"/>
    <lineage>
        <taxon>Bacteria</taxon>
        <taxon>Pseudomonadati</taxon>
        <taxon>Pseudomonadota</taxon>
        <taxon>Betaproteobacteria</taxon>
        <taxon>Rhodocyclales</taxon>
        <taxon>Rhodocyclaceae</taxon>
        <taxon>Rhodocyclus</taxon>
    </lineage>
</organism>
<evidence type="ECO:0000256" key="4">
    <source>
        <dbReference type="ARBA" id="ARBA00022452"/>
    </source>
</evidence>
<dbReference type="AlphaFoldDB" id="A0A840G7J3"/>
<feature type="domain" description="TonB-dependent receptor plug" evidence="18">
    <location>
        <begin position="49"/>
        <end position="148"/>
    </location>
</feature>
<keyword evidence="8" id="KW-0408">Iron</keyword>
<name>A0A840G7J3_RHOTE</name>
<evidence type="ECO:0000256" key="2">
    <source>
        <dbReference type="ARBA" id="ARBA00009810"/>
    </source>
</evidence>
<evidence type="ECO:0000256" key="7">
    <source>
        <dbReference type="ARBA" id="ARBA00022729"/>
    </source>
</evidence>
<keyword evidence="5" id="KW-0410">Iron transport</keyword>
<comment type="caution">
    <text evidence="19">The sequence shown here is derived from an EMBL/GenBank/DDBJ whole genome shotgun (WGS) entry which is preliminary data.</text>
</comment>
<dbReference type="InterPro" id="IPR037066">
    <property type="entry name" value="Plug_dom_sf"/>
</dbReference>
<sequence length="776" mass="84329">MFRVRVLPALVYGVLAGGFAALASAQDASPSDVIEVRASADGEGLFHPDDSPVAHSSIGRAAIEQRSSLSNPFQLLDLLPGVNTFSPDAGGLFGSNLRVRGFSGEQLGVTLDGVPMNDPGNFAVYPHEMTDPENLQEIFINQGSSATDSPIVNALGGSVGMITAPPADQSRLRVQQTFGSYNAHKTFVRADTGLFADGRAKAFISYSLAEADKWKGDGQARREHVDFKGVLNLAPGNSVTAGFLWNRIDNHNLRSLTLAQIDSLGRNADFGTTLPQHLPPVNGLPPQEESAPSDGYYGFNKNRFENSLASLKGSFQLAPALRLDVEPYFWYGRGYGGNQLRTLSEGLSGNALHGGVADINGDGDRNDKLLVFSSDVIETKRPGVTLRLSAQLNNHRLMSGYWYDRARERRTRPAMAFDSAGNVADPWLKDSSDFLKNQDGSTYQGRDWLTVSTSQSVFLQDNIALLDDRLNVQLGIRRLSIRRDFHNYANASSSGAVDYDTGGSFAKTLPSLSVLYKLDQAQQLFFNVAGNFSAPSYRIYSDLFNGSGLKPVNVTAESSTNWDLGYRYAGEKFSASGSLFFIDYRNRIASSYDPVAGLPGTEYNVGDSTTRGVEVESAWRVMPSWSLYGSLSYTRSRMNDDLRTAASTWEATAGKEFPDTPNWLAGISLRYQQGPWTAGISAKYTGARYATLVNDQSIGGFTLVNVDASYRLPPTAFFRKPSLRLNIYNLFNTDALYLNASSGSTFTTRAEGAGGQSPVYYVGAPRTLGLTIASDF</sequence>
<evidence type="ECO:0000256" key="12">
    <source>
        <dbReference type="ARBA" id="ARBA00023170"/>
    </source>
</evidence>
<comment type="similarity">
    <text evidence="2 14 15">Belongs to the TonB-dependent receptor family.</text>
</comment>
<keyword evidence="4 14" id="KW-1134">Transmembrane beta strand</keyword>
<evidence type="ECO:0000259" key="17">
    <source>
        <dbReference type="Pfam" id="PF00593"/>
    </source>
</evidence>
<keyword evidence="20" id="KW-1185">Reference proteome</keyword>
<keyword evidence="10 15" id="KW-0798">TonB box</keyword>
<keyword evidence="3 14" id="KW-0813">Transport</keyword>
<dbReference type="Pfam" id="PF00593">
    <property type="entry name" value="TonB_dep_Rec_b-barrel"/>
    <property type="match status" value="1"/>
</dbReference>
<evidence type="ECO:0000256" key="8">
    <source>
        <dbReference type="ARBA" id="ARBA00023004"/>
    </source>
</evidence>
<dbReference type="InterPro" id="IPR000531">
    <property type="entry name" value="Beta-barrel_TonB"/>
</dbReference>
<dbReference type="GO" id="GO:0015344">
    <property type="term" value="F:siderophore uptake transmembrane transporter activity"/>
    <property type="evidence" value="ECO:0007669"/>
    <property type="project" value="TreeGrafter"/>
</dbReference>
<protein>
    <submittedName>
        <fullName evidence="19">Iron complex outermembrane receptor protein</fullName>
    </submittedName>
</protein>
<evidence type="ECO:0000256" key="16">
    <source>
        <dbReference type="SAM" id="SignalP"/>
    </source>
</evidence>
<comment type="subcellular location">
    <subcellularLocation>
        <location evidence="1 14">Cell outer membrane</location>
        <topology evidence="1 14">Multi-pass membrane protein</topology>
    </subcellularLocation>
</comment>
<feature type="domain" description="TonB-dependent receptor-like beta-barrel" evidence="17">
    <location>
        <begin position="258"/>
        <end position="730"/>
    </location>
</feature>
<feature type="signal peptide" evidence="16">
    <location>
        <begin position="1"/>
        <end position="25"/>
    </location>
</feature>
<keyword evidence="11 14" id="KW-0472">Membrane</keyword>
<dbReference type="Gene3D" id="2.40.170.20">
    <property type="entry name" value="TonB-dependent receptor, beta-barrel domain"/>
    <property type="match status" value="1"/>
</dbReference>
<evidence type="ECO:0000256" key="6">
    <source>
        <dbReference type="ARBA" id="ARBA00022692"/>
    </source>
</evidence>
<dbReference type="PROSITE" id="PS52016">
    <property type="entry name" value="TONB_DEPENDENT_REC_3"/>
    <property type="match status" value="1"/>
</dbReference>
<evidence type="ECO:0000259" key="18">
    <source>
        <dbReference type="Pfam" id="PF07715"/>
    </source>
</evidence>
<dbReference type="SUPFAM" id="SSF56935">
    <property type="entry name" value="Porins"/>
    <property type="match status" value="1"/>
</dbReference>
<evidence type="ECO:0000256" key="13">
    <source>
        <dbReference type="ARBA" id="ARBA00023237"/>
    </source>
</evidence>
<evidence type="ECO:0000256" key="3">
    <source>
        <dbReference type="ARBA" id="ARBA00022448"/>
    </source>
</evidence>
<keyword evidence="6 14" id="KW-0812">Transmembrane</keyword>
<dbReference type="EMBL" id="JACIGE010000005">
    <property type="protein sequence ID" value="MBB4247381.1"/>
    <property type="molecule type" value="Genomic_DNA"/>
</dbReference>
<proteinExistence type="inferred from homology"/>